<name>I0H404_ACTM4</name>
<dbReference type="STRING" id="512565.AMIS_25210"/>
<keyword evidence="1" id="KW-1133">Transmembrane helix</keyword>
<dbReference type="AlphaFoldDB" id="I0H404"/>
<dbReference type="HOGENOM" id="CLU_1840841_0_0_11"/>
<dbReference type="SUPFAM" id="SSF103473">
    <property type="entry name" value="MFS general substrate transporter"/>
    <property type="match status" value="1"/>
</dbReference>
<evidence type="ECO:0000313" key="3">
    <source>
        <dbReference type="Proteomes" id="UP000007882"/>
    </source>
</evidence>
<dbReference type="KEGG" id="ams:AMIS_25210"/>
<gene>
    <name evidence="2" type="ordered locus">AMIS_25210</name>
</gene>
<reference evidence="2 3" key="1">
    <citation type="submission" date="2012-02" db="EMBL/GenBank/DDBJ databases">
        <title>Complete genome sequence of Actinoplanes missouriensis 431 (= NBRC 102363).</title>
        <authorList>
            <person name="Ohnishi Y."/>
            <person name="Ishikawa J."/>
            <person name="Sekine M."/>
            <person name="Hosoyama A."/>
            <person name="Harada T."/>
            <person name="Narita H."/>
            <person name="Hata T."/>
            <person name="Konno Y."/>
            <person name="Tutikane K."/>
            <person name="Fujita N."/>
            <person name="Horinouchi S."/>
            <person name="Hayakawa M."/>
        </authorList>
    </citation>
    <scope>NUCLEOTIDE SEQUENCE [LARGE SCALE GENOMIC DNA]</scope>
    <source>
        <strain evidence="3">ATCC 14538 / DSM 43046 / CBS 188.64 / JCM 3121 / NBRC 102363 / NCIMB 12654 / NRRL B-3342 / UNCC 431</strain>
    </source>
</reference>
<sequence>MITTGLQRRYRATTITAGVFAVQAVAVLLLPALGAGTGGAIVAVVGFGIGFGVATIAKPVIPAERYDTRRYATLAGILVAPTTLAKAGAPLAAAALHAATGSYTGVLMGVAACCAMAAVSVAVVGRQSSLAGHIRRRVG</sequence>
<protein>
    <recommendedName>
        <fullName evidence="4">MFS transporter</fullName>
    </recommendedName>
</protein>
<keyword evidence="3" id="KW-1185">Reference proteome</keyword>
<feature type="transmembrane region" description="Helical" evidence="1">
    <location>
        <begin position="73"/>
        <end position="96"/>
    </location>
</feature>
<keyword evidence="1" id="KW-0812">Transmembrane</keyword>
<evidence type="ECO:0000256" key="1">
    <source>
        <dbReference type="SAM" id="Phobius"/>
    </source>
</evidence>
<dbReference type="InterPro" id="IPR036259">
    <property type="entry name" value="MFS_trans_sf"/>
</dbReference>
<proteinExistence type="predicted"/>
<evidence type="ECO:0000313" key="2">
    <source>
        <dbReference type="EMBL" id="BAL87741.1"/>
    </source>
</evidence>
<dbReference type="Proteomes" id="UP000007882">
    <property type="component" value="Chromosome"/>
</dbReference>
<organism evidence="2 3">
    <name type="scientific">Actinoplanes missouriensis (strain ATCC 14538 / DSM 43046 / CBS 188.64 / JCM 3121 / NBRC 102363 / NCIMB 12654 / NRRL B-3342 / UNCC 431)</name>
    <dbReference type="NCBI Taxonomy" id="512565"/>
    <lineage>
        <taxon>Bacteria</taxon>
        <taxon>Bacillati</taxon>
        <taxon>Actinomycetota</taxon>
        <taxon>Actinomycetes</taxon>
        <taxon>Micromonosporales</taxon>
        <taxon>Micromonosporaceae</taxon>
        <taxon>Actinoplanes</taxon>
    </lineage>
</organism>
<keyword evidence="1" id="KW-0472">Membrane</keyword>
<evidence type="ECO:0008006" key="4">
    <source>
        <dbReference type="Google" id="ProtNLM"/>
    </source>
</evidence>
<feature type="transmembrane region" description="Helical" evidence="1">
    <location>
        <begin position="12"/>
        <end position="33"/>
    </location>
</feature>
<accession>I0H404</accession>
<dbReference type="Gene3D" id="1.20.1250.20">
    <property type="entry name" value="MFS general substrate transporter like domains"/>
    <property type="match status" value="1"/>
</dbReference>
<dbReference type="eggNOG" id="COG2814">
    <property type="taxonomic scope" value="Bacteria"/>
</dbReference>
<feature type="transmembrane region" description="Helical" evidence="1">
    <location>
        <begin position="102"/>
        <end position="125"/>
    </location>
</feature>
<feature type="transmembrane region" description="Helical" evidence="1">
    <location>
        <begin position="39"/>
        <end position="61"/>
    </location>
</feature>
<dbReference type="EMBL" id="AP012319">
    <property type="protein sequence ID" value="BAL87741.1"/>
    <property type="molecule type" value="Genomic_DNA"/>
</dbReference>
<dbReference type="PATRIC" id="fig|512565.3.peg.2520"/>